<dbReference type="Proteomes" id="UP000799428">
    <property type="component" value="Unassembled WGS sequence"/>
</dbReference>
<sequence>MPMQHRSHRPSGPSQHNASSAQTSLPESYQRTYTEPSLLRLPSTSSTASVPPVLTRSRRATNPSTPTTTLPPSQVSTSTSTSPSYFSSQHHPTSGKEVRSPASRRPPASFSGNGTDTSRGPPITLITRGTVDKARRPSQSASDYAYTHQHLLSSALQSPSGIPRDSSEDHMRRKGFVQDSRGYYTPPQPQKQTSTLSRQNSTRSTRHPPQQHMASSVDDSSDYDSGRRSQSEDAHFINGRRRRGATDTSGTDGEQGEDLFLHIAQDNVAKDRLRLTTCKSRIARASNRQSLPSTLHSPSQALPSPVLTPNANGRRMPSSIETAPGTPRRNSLLPTSRTQREQSPMTPTYPLEIPRSRLTDLSPNPALPPSSPRVRDQDLSPKQFLSQIGRRRPSHPDTLQTPPSRAQTYRPSNLNYSSSRDNQETSQAAQSQGTPSQPQGTPSQPQGTPSRAEGTESLDDSTGPAASVWDELDDLKTRIRKIELGGKIPTTSGAVVANATADRPRTANTSVTTVSSSPKQQRKPTTSPDDPTVEANTVNKAHPVLREALARTKQYVSPSVFRVLEATASEAIGLAEMTGGGAPQGTLHLTSTMLNGAPVPDRQVRRKADNICRSLTELCIELCNTKSTIASPALRTVASTPRRPSVQINGESPPIRQSIEPESDEIPRSSPSRAMDRIQARRTSMLAAGINGSPRESSQEPPTPSQSGIPTRLSRASTSLTRTRRKVDDDDDDDDDSTFRAPSRAVTDFRDIRFANSTSRFSREFTFREPMPQLQPSPALQPQTPSLRRPTITGTGNDNNLFSRTNGERYTLDRRSASTYEKQLTPDIGPRMQYNMNRNSTGGAGISRTASLGKRLRVTT</sequence>
<feature type="compositionally biased region" description="Low complexity" evidence="1">
    <location>
        <begin position="34"/>
        <end position="88"/>
    </location>
</feature>
<protein>
    <submittedName>
        <fullName evidence="2">Uncharacterized protein</fullName>
    </submittedName>
</protein>
<keyword evidence="3" id="KW-1185">Reference proteome</keyword>
<evidence type="ECO:0000313" key="2">
    <source>
        <dbReference type="EMBL" id="KAF2708938.1"/>
    </source>
</evidence>
<organism evidence="2 3">
    <name type="scientific">Pleomassaria siparia CBS 279.74</name>
    <dbReference type="NCBI Taxonomy" id="1314801"/>
    <lineage>
        <taxon>Eukaryota</taxon>
        <taxon>Fungi</taxon>
        <taxon>Dikarya</taxon>
        <taxon>Ascomycota</taxon>
        <taxon>Pezizomycotina</taxon>
        <taxon>Dothideomycetes</taxon>
        <taxon>Pleosporomycetidae</taxon>
        <taxon>Pleosporales</taxon>
        <taxon>Pleomassariaceae</taxon>
        <taxon>Pleomassaria</taxon>
    </lineage>
</organism>
<reference evidence="2" key="1">
    <citation type="journal article" date="2020" name="Stud. Mycol.">
        <title>101 Dothideomycetes genomes: a test case for predicting lifestyles and emergence of pathogens.</title>
        <authorList>
            <person name="Haridas S."/>
            <person name="Albert R."/>
            <person name="Binder M."/>
            <person name="Bloem J."/>
            <person name="Labutti K."/>
            <person name="Salamov A."/>
            <person name="Andreopoulos B."/>
            <person name="Baker S."/>
            <person name="Barry K."/>
            <person name="Bills G."/>
            <person name="Bluhm B."/>
            <person name="Cannon C."/>
            <person name="Castanera R."/>
            <person name="Culley D."/>
            <person name="Daum C."/>
            <person name="Ezra D."/>
            <person name="Gonzalez J."/>
            <person name="Henrissat B."/>
            <person name="Kuo A."/>
            <person name="Liang C."/>
            <person name="Lipzen A."/>
            <person name="Lutzoni F."/>
            <person name="Magnuson J."/>
            <person name="Mondo S."/>
            <person name="Nolan M."/>
            <person name="Ohm R."/>
            <person name="Pangilinan J."/>
            <person name="Park H.-J."/>
            <person name="Ramirez L."/>
            <person name="Alfaro M."/>
            <person name="Sun H."/>
            <person name="Tritt A."/>
            <person name="Yoshinaga Y."/>
            <person name="Zwiers L.-H."/>
            <person name="Turgeon B."/>
            <person name="Goodwin S."/>
            <person name="Spatafora J."/>
            <person name="Crous P."/>
            <person name="Grigoriev I."/>
        </authorList>
    </citation>
    <scope>NUCLEOTIDE SEQUENCE</scope>
    <source>
        <strain evidence="2">CBS 279.74</strain>
    </source>
</reference>
<feature type="compositionally biased region" description="Polar residues" evidence="1">
    <location>
        <begin position="523"/>
        <end position="533"/>
    </location>
</feature>
<feature type="compositionally biased region" description="Low complexity" evidence="1">
    <location>
        <begin position="693"/>
        <end position="721"/>
    </location>
</feature>
<dbReference type="EMBL" id="MU005771">
    <property type="protein sequence ID" value="KAF2708938.1"/>
    <property type="molecule type" value="Genomic_DNA"/>
</dbReference>
<feature type="region of interest" description="Disordered" evidence="1">
    <location>
        <begin position="495"/>
        <end position="533"/>
    </location>
</feature>
<feature type="compositionally biased region" description="Low complexity" evidence="1">
    <location>
        <begin position="425"/>
        <end position="450"/>
    </location>
</feature>
<feature type="compositionally biased region" description="Polar residues" evidence="1">
    <location>
        <begin position="286"/>
        <end position="311"/>
    </location>
</feature>
<feature type="compositionally biased region" description="Low complexity" evidence="1">
    <location>
        <begin position="770"/>
        <end position="787"/>
    </location>
</feature>
<feature type="region of interest" description="Disordered" evidence="1">
    <location>
        <begin position="839"/>
        <end position="860"/>
    </location>
</feature>
<feature type="non-terminal residue" evidence="2">
    <location>
        <position position="860"/>
    </location>
</feature>
<proteinExistence type="predicted"/>
<feature type="compositionally biased region" description="Polar residues" evidence="1">
    <location>
        <begin position="190"/>
        <end position="203"/>
    </location>
</feature>
<feature type="region of interest" description="Disordered" evidence="1">
    <location>
        <begin position="767"/>
        <end position="805"/>
    </location>
</feature>
<dbReference type="OrthoDB" id="5369729at2759"/>
<feature type="compositionally biased region" description="Low complexity" evidence="1">
    <location>
        <begin position="100"/>
        <end position="109"/>
    </location>
</feature>
<feature type="compositionally biased region" description="Polar residues" evidence="1">
    <location>
        <begin position="12"/>
        <end position="33"/>
    </location>
</feature>
<feature type="compositionally biased region" description="Polar residues" evidence="1">
    <location>
        <begin position="792"/>
        <end position="805"/>
    </location>
</feature>
<evidence type="ECO:0000256" key="1">
    <source>
        <dbReference type="SAM" id="MobiDB-lite"/>
    </source>
</evidence>
<feature type="compositionally biased region" description="Polar residues" evidence="1">
    <location>
        <begin position="397"/>
        <end position="420"/>
    </location>
</feature>
<feature type="compositionally biased region" description="Basic and acidic residues" evidence="1">
    <location>
        <begin position="224"/>
        <end position="235"/>
    </location>
</feature>
<feature type="compositionally biased region" description="Polar residues" evidence="1">
    <location>
        <begin position="328"/>
        <end position="346"/>
    </location>
</feature>
<feature type="region of interest" description="Disordered" evidence="1">
    <location>
        <begin position="1"/>
        <end position="254"/>
    </location>
</feature>
<name>A0A6G1K7Z7_9PLEO</name>
<accession>A0A6G1K7Z7</accession>
<feature type="compositionally biased region" description="Polar residues" evidence="1">
    <location>
        <begin position="150"/>
        <end position="160"/>
    </location>
</feature>
<dbReference type="AlphaFoldDB" id="A0A6G1K7Z7"/>
<gene>
    <name evidence="2" type="ORF">K504DRAFT_408249</name>
</gene>
<feature type="region of interest" description="Disordered" evidence="1">
    <location>
        <begin position="286"/>
        <end position="469"/>
    </location>
</feature>
<feature type="region of interest" description="Disordered" evidence="1">
    <location>
        <begin position="690"/>
        <end position="741"/>
    </location>
</feature>
<feature type="region of interest" description="Disordered" evidence="1">
    <location>
        <begin position="637"/>
        <end position="674"/>
    </location>
</feature>
<evidence type="ECO:0000313" key="3">
    <source>
        <dbReference type="Proteomes" id="UP000799428"/>
    </source>
</evidence>